<dbReference type="PROSITE" id="PS51898">
    <property type="entry name" value="TYR_RECOMBINASE"/>
    <property type="match status" value="1"/>
</dbReference>
<organism evidence="6 7">
    <name type="scientific">Schleiferilactobacillus harbinensis</name>
    <dbReference type="NCBI Taxonomy" id="304207"/>
    <lineage>
        <taxon>Bacteria</taxon>
        <taxon>Bacillati</taxon>
        <taxon>Bacillota</taxon>
        <taxon>Bacilli</taxon>
        <taxon>Lactobacillales</taxon>
        <taxon>Lactobacillaceae</taxon>
        <taxon>Schleiferilactobacillus</taxon>
    </lineage>
</organism>
<comment type="similarity">
    <text evidence="1">Belongs to the 'phage' integrase family.</text>
</comment>
<keyword evidence="7" id="KW-1185">Reference proteome</keyword>
<evidence type="ECO:0000256" key="1">
    <source>
        <dbReference type="ARBA" id="ARBA00008857"/>
    </source>
</evidence>
<keyword evidence="4" id="KW-0233">DNA recombination</keyword>
<evidence type="ECO:0000256" key="3">
    <source>
        <dbReference type="ARBA" id="ARBA00023125"/>
    </source>
</evidence>
<dbReference type="Proteomes" id="UP001330016">
    <property type="component" value="Unassembled WGS sequence"/>
</dbReference>
<feature type="domain" description="Tyr recombinase" evidence="5">
    <location>
        <begin position="173"/>
        <end position="374"/>
    </location>
</feature>
<sequence>MASIDSYTTKAGKKLWRFQVWTPADPHTGKKSHVMRQGFPTKSEAKLQAVRFEAAMDRHGFREASQLKFREVYESWFQGYQNTVKESTWAKTADNVRLHVLPFFGDKLLAKITPVDCQEAVNQWYKKGYTKYQTFLNLVSRVFQYAVRMDLVMNDPTKKVIVPRDRNKPATTMENNYYDLDELKKFFTVLADHGDQQEFTFFRVLAFTGMRKGEALALLWSDISFSGGTISITKTQTRGATGIMVNSPKTYNSIRTINVDTKTLAILKKWQWQQRQNFMAYGTPSNPEHQLVFSTRYNGMIGPAQPVNWLDKLVEAYDLKKITPHGFRRTYATLAFESSLTIKEVQQQLGHRSFQTTMDIYTAVTKKQKEQTAATFAKYVDM</sequence>
<comment type="caution">
    <text evidence="6">The sequence shown here is derived from an EMBL/GenBank/DDBJ whole genome shotgun (WGS) entry which is preliminary data.</text>
</comment>
<dbReference type="PANTHER" id="PTHR30349">
    <property type="entry name" value="PHAGE INTEGRASE-RELATED"/>
    <property type="match status" value="1"/>
</dbReference>
<protein>
    <submittedName>
        <fullName evidence="6">Site-specific integrase</fullName>
    </submittedName>
</protein>
<evidence type="ECO:0000259" key="5">
    <source>
        <dbReference type="PROSITE" id="PS51898"/>
    </source>
</evidence>
<evidence type="ECO:0000313" key="7">
    <source>
        <dbReference type="Proteomes" id="UP001330016"/>
    </source>
</evidence>
<accession>A0ABU7SVC0</accession>
<dbReference type="InterPro" id="IPR002104">
    <property type="entry name" value="Integrase_catalytic"/>
</dbReference>
<evidence type="ECO:0000256" key="2">
    <source>
        <dbReference type="ARBA" id="ARBA00022908"/>
    </source>
</evidence>
<dbReference type="EMBL" id="JAQSGK010000001">
    <property type="protein sequence ID" value="MEE6714304.1"/>
    <property type="molecule type" value="Genomic_DNA"/>
</dbReference>
<dbReference type="InterPro" id="IPR010998">
    <property type="entry name" value="Integrase_recombinase_N"/>
</dbReference>
<dbReference type="PANTHER" id="PTHR30349:SF64">
    <property type="entry name" value="PROPHAGE INTEGRASE INTD-RELATED"/>
    <property type="match status" value="1"/>
</dbReference>
<dbReference type="CDD" id="cd01189">
    <property type="entry name" value="INT_ICEBs1_C_like"/>
    <property type="match status" value="1"/>
</dbReference>
<evidence type="ECO:0000256" key="4">
    <source>
        <dbReference type="ARBA" id="ARBA00023172"/>
    </source>
</evidence>
<dbReference type="InterPro" id="IPR050090">
    <property type="entry name" value="Tyrosine_recombinase_XerCD"/>
</dbReference>
<dbReference type="InterPro" id="IPR004107">
    <property type="entry name" value="Integrase_SAM-like_N"/>
</dbReference>
<dbReference type="Gene3D" id="1.10.150.130">
    <property type="match status" value="1"/>
</dbReference>
<gene>
    <name evidence="6" type="ORF">PS435_00405</name>
</gene>
<reference evidence="6 7" key="1">
    <citation type="submission" date="2023-02" db="EMBL/GenBank/DDBJ databases">
        <title>The predominant lactic acid bacteria and yeasts involved in the spontaneous fermentation of millet during the production of the traditional porridge Hausa koko in Ghana.</title>
        <authorList>
            <person name="Atter A."/>
            <person name="Diaz M."/>
        </authorList>
    </citation>
    <scope>NUCLEOTIDE SEQUENCE [LARGE SCALE GENOMIC DNA]</scope>
    <source>
        <strain evidence="6 7">FI11640</strain>
    </source>
</reference>
<dbReference type="SUPFAM" id="SSF56349">
    <property type="entry name" value="DNA breaking-rejoining enzymes"/>
    <property type="match status" value="1"/>
</dbReference>
<keyword evidence="2" id="KW-0229">DNA integration</keyword>
<dbReference type="InterPro" id="IPR011010">
    <property type="entry name" value="DNA_brk_join_enz"/>
</dbReference>
<dbReference type="InterPro" id="IPR013762">
    <property type="entry name" value="Integrase-like_cat_sf"/>
</dbReference>
<name>A0ABU7SVC0_9LACO</name>
<evidence type="ECO:0000313" key="6">
    <source>
        <dbReference type="EMBL" id="MEE6714304.1"/>
    </source>
</evidence>
<dbReference type="Gene3D" id="1.10.443.10">
    <property type="entry name" value="Intergrase catalytic core"/>
    <property type="match status" value="1"/>
</dbReference>
<keyword evidence="3" id="KW-0238">DNA-binding</keyword>
<proteinExistence type="inferred from homology"/>
<dbReference type="Pfam" id="PF00589">
    <property type="entry name" value="Phage_integrase"/>
    <property type="match status" value="1"/>
</dbReference>
<dbReference type="RefSeq" id="WP_331243030.1">
    <property type="nucleotide sequence ID" value="NZ_JAQSGJ010000001.1"/>
</dbReference>
<dbReference type="Pfam" id="PF14659">
    <property type="entry name" value="Phage_int_SAM_3"/>
    <property type="match status" value="1"/>
</dbReference>